<protein>
    <submittedName>
        <fullName evidence="4">ROK family</fullName>
    </submittedName>
    <submittedName>
        <fullName evidence="5">Xylose repressor</fullName>
    </submittedName>
</protein>
<sequence>MPSARNLESLKKLNRLNVLSLVRERSPVSRQELCGLTRLTPAAMTGIVRELVELGYVQEVGLGKSSGGRRPVKLQFSPESGYVVGVEITRQKTVIGLADLQAKPLLIKEQSLDMSDPVTGLRELIPALRRVVTDSGIAEARILGAGFVFPGLIDKHTKVLKRAPNLGEAWRDLPVKEWLERDIHVPVFIENNSNAAALAEYVLGQGKETKDLVYINLGEGFGSGVLLGGNLVLGASGYAGEFGHLVLVEDGPLCNCGNKGCLESLYAVPALVRKVNNELPLCPDDDPLKKIFLEQGEVGIKDILVTAQGRGSYARQVIEQAGRYIGLGVASLINLYNPALVSLGGILSEAGNLLLEPLTEVVQSHAFPEMAGSTKIQISRLGKDTGFYGACVGVIEQLFDPDRGGQLLD</sequence>
<name>A0A8S0Y404_9FIRM</name>
<dbReference type="InterPro" id="IPR000600">
    <property type="entry name" value="ROK"/>
</dbReference>
<keyword evidence="3" id="KW-0119">Carbohydrate metabolism</keyword>
<dbReference type="Proteomes" id="UP001071230">
    <property type="component" value="Unassembled WGS sequence"/>
</dbReference>
<evidence type="ECO:0000256" key="3">
    <source>
        <dbReference type="ARBA" id="ARBA00022629"/>
    </source>
</evidence>
<dbReference type="EMBL" id="LR746496">
    <property type="protein sequence ID" value="CAA7602625.1"/>
    <property type="molecule type" value="Genomic_DNA"/>
</dbReference>
<dbReference type="PANTHER" id="PTHR18964">
    <property type="entry name" value="ROK (REPRESSOR, ORF, KINASE) FAMILY"/>
    <property type="match status" value="1"/>
</dbReference>
<evidence type="ECO:0000256" key="2">
    <source>
        <dbReference type="ARBA" id="ARBA00006479"/>
    </source>
</evidence>
<organism evidence="4">
    <name type="scientific">Acididesulfobacillus acetoxydans</name>
    <dbReference type="NCBI Taxonomy" id="1561005"/>
    <lineage>
        <taxon>Bacteria</taxon>
        <taxon>Bacillati</taxon>
        <taxon>Bacillota</taxon>
        <taxon>Clostridia</taxon>
        <taxon>Eubacteriales</taxon>
        <taxon>Peptococcaceae</taxon>
        <taxon>Acididesulfobacillus</taxon>
    </lineage>
</organism>
<reference evidence="4" key="2">
    <citation type="submission" date="2020-01" db="EMBL/GenBank/DDBJ databases">
        <authorList>
            <person name="Hornung B."/>
        </authorList>
    </citation>
    <scope>NUCLEOTIDE SEQUENCE</scope>
    <source>
        <strain evidence="4">PacBioINE</strain>
    </source>
</reference>
<dbReference type="SUPFAM" id="SSF46785">
    <property type="entry name" value="Winged helix' DNA-binding domain"/>
    <property type="match status" value="1"/>
</dbReference>
<dbReference type="GO" id="GO:0042732">
    <property type="term" value="P:D-xylose metabolic process"/>
    <property type="evidence" value="ECO:0007669"/>
    <property type="project" value="UniProtKB-KW"/>
</dbReference>
<dbReference type="PANTHER" id="PTHR18964:SF149">
    <property type="entry name" value="BIFUNCTIONAL UDP-N-ACETYLGLUCOSAMINE 2-EPIMERASE_N-ACETYLMANNOSAMINE KINASE"/>
    <property type="match status" value="1"/>
</dbReference>
<dbReference type="CDD" id="cd24076">
    <property type="entry name" value="ASKHA_ATPase_ROK_BsXylR-like"/>
    <property type="match status" value="1"/>
</dbReference>
<dbReference type="Pfam" id="PF00480">
    <property type="entry name" value="ROK"/>
    <property type="match status" value="1"/>
</dbReference>
<dbReference type="Gene3D" id="3.30.420.40">
    <property type="match status" value="2"/>
</dbReference>
<gene>
    <name evidence="4" type="ORF">DEACI_3304</name>
    <name evidence="5" type="ORF">DEACI_3661</name>
</gene>
<keyword evidence="3" id="KW-0859">Xylose metabolism</keyword>
<dbReference type="InterPro" id="IPR043129">
    <property type="entry name" value="ATPase_NBD"/>
</dbReference>
<proteinExistence type="inferred from homology"/>
<dbReference type="SUPFAM" id="SSF53067">
    <property type="entry name" value="Actin-like ATPase domain"/>
    <property type="match status" value="1"/>
</dbReference>
<evidence type="ECO:0000313" key="5">
    <source>
        <dbReference type="EMBL" id="CEJ09178.1"/>
    </source>
</evidence>
<dbReference type="KEGG" id="aacx:DEACI_3304"/>
<dbReference type="EMBL" id="CDGJ01000114">
    <property type="protein sequence ID" value="CEJ09178.1"/>
    <property type="molecule type" value="Genomic_DNA"/>
</dbReference>
<dbReference type="InterPro" id="IPR049874">
    <property type="entry name" value="ROK_cs"/>
</dbReference>
<keyword evidence="6" id="KW-1185">Reference proteome</keyword>
<dbReference type="Proteomes" id="UP000836597">
    <property type="component" value="Chromosome"/>
</dbReference>
<accession>A0A8S0Y404</accession>
<comment type="similarity">
    <text evidence="2">Belongs to the ROK (NagC/XylR) family.</text>
</comment>
<dbReference type="PROSITE" id="PS01125">
    <property type="entry name" value="ROK"/>
    <property type="match status" value="1"/>
</dbReference>
<dbReference type="InterPro" id="IPR036388">
    <property type="entry name" value="WH-like_DNA-bd_sf"/>
</dbReference>
<evidence type="ECO:0000256" key="1">
    <source>
        <dbReference type="ARBA" id="ARBA00002486"/>
    </source>
</evidence>
<reference evidence="5" key="1">
    <citation type="submission" date="2014-11" db="EMBL/GenBank/DDBJ databases">
        <authorList>
            <person name="Hornung B.V."/>
        </authorList>
    </citation>
    <scope>NUCLEOTIDE SEQUENCE</scope>
    <source>
        <strain evidence="5">INE</strain>
    </source>
</reference>
<comment type="function">
    <text evidence="1">Transcriptional repressor of xylose-utilizing enzymes.</text>
</comment>
<evidence type="ECO:0000313" key="4">
    <source>
        <dbReference type="EMBL" id="CAA7602625.1"/>
    </source>
</evidence>
<dbReference type="InterPro" id="IPR036390">
    <property type="entry name" value="WH_DNA-bd_sf"/>
</dbReference>
<evidence type="ECO:0000313" key="6">
    <source>
        <dbReference type="Proteomes" id="UP001071230"/>
    </source>
</evidence>
<dbReference type="Gene3D" id="1.10.10.10">
    <property type="entry name" value="Winged helix-like DNA-binding domain superfamily/Winged helix DNA-binding domain"/>
    <property type="match status" value="1"/>
</dbReference>
<dbReference type="AlphaFoldDB" id="A0A8S0Y404"/>